<reference evidence="2" key="1">
    <citation type="submission" date="2023-10" db="EMBL/GenBank/DDBJ databases">
        <authorList>
            <person name="Chen Y."/>
            <person name="Shah S."/>
            <person name="Dougan E. K."/>
            <person name="Thang M."/>
            <person name="Chan C."/>
        </authorList>
    </citation>
    <scope>NUCLEOTIDE SEQUENCE [LARGE SCALE GENOMIC DNA]</scope>
</reference>
<feature type="compositionally biased region" description="Basic and acidic residues" evidence="1">
    <location>
        <begin position="100"/>
        <end position="112"/>
    </location>
</feature>
<sequence>DKGGDDDAASSVDTELQAESMEADADTSSEARMAALRARAIQIKRDEDDAAEMARRNEAEAEERPAYAPLPGGDVEIDPRAVARYLADRRSSGSAGPGEKGVRTHLEAMARK</sequence>
<evidence type="ECO:0008006" key="4">
    <source>
        <dbReference type="Google" id="ProtNLM"/>
    </source>
</evidence>
<feature type="non-terminal residue" evidence="2">
    <location>
        <position position="1"/>
    </location>
</feature>
<dbReference type="Proteomes" id="UP001189429">
    <property type="component" value="Unassembled WGS sequence"/>
</dbReference>
<evidence type="ECO:0000313" key="3">
    <source>
        <dbReference type="Proteomes" id="UP001189429"/>
    </source>
</evidence>
<evidence type="ECO:0000256" key="1">
    <source>
        <dbReference type="SAM" id="MobiDB-lite"/>
    </source>
</evidence>
<organism evidence="2 3">
    <name type="scientific">Prorocentrum cordatum</name>
    <dbReference type="NCBI Taxonomy" id="2364126"/>
    <lineage>
        <taxon>Eukaryota</taxon>
        <taxon>Sar</taxon>
        <taxon>Alveolata</taxon>
        <taxon>Dinophyceae</taxon>
        <taxon>Prorocentrales</taxon>
        <taxon>Prorocentraceae</taxon>
        <taxon>Prorocentrum</taxon>
    </lineage>
</organism>
<feature type="region of interest" description="Disordered" evidence="1">
    <location>
        <begin position="1"/>
        <end position="31"/>
    </location>
</feature>
<feature type="region of interest" description="Disordered" evidence="1">
    <location>
        <begin position="44"/>
        <end position="75"/>
    </location>
</feature>
<feature type="region of interest" description="Disordered" evidence="1">
    <location>
        <begin position="88"/>
        <end position="112"/>
    </location>
</feature>
<gene>
    <name evidence="2" type="ORF">PCOR1329_LOCUS32451</name>
</gene>
<dbReference type="EMBL" id="CAUYUJ010013169">
    <property type="protein sequence ID" value="CAK0835739.1"/>
    <property type="molecule type" value="Genomic_DNA"/>
</dbReference>
<name>A0ABN9STL1_9DINO</name>
<comment type="caution">
    <text evidence="2">The sequence shown here is derived from an EMBL/GenBank/DDBJ whole genome shotgun (WGS) entry which is preliminary data.</text>
</comment>
<feature type="compositionally biased region" description="Basic and acidic residues" evidence="1">
    <location>
        <begin position="44"/>
        <end position="65"/>
    </location>
</feature>
<accession>A0ABN9STL1</accession>
<keyword evidence="3" id="KW-1185">Reference proteome</keyword>
<proteinExistence type="predicted"/>
<feature type="non-terminal residue" evidence="2">
    <location>
        <position position="112"/>
    </location>
</feature>
<evidence type="ECO:0000313" key="2">
    <source>
        <dbReference type="EMBL" id="CAK0835739.1"/>
    </source>
</evidence>
<protein>
    <recommendedName>
        <fullName evidence="4">Pre-mRNA-splicing factor SLU7</fullName>
    </recommendedName>
</protein>